<dbReference type="RefSeq" id="WP_014523120.1">
    <property type="nucleotide sequence ID" value="NC_017945.3"/>
</dbReference>
<evidence type="ECO:0000256" key="11">
    <source>
        <dbReference type="ARBA" id="ARBA00049340"/>
    </source>
</evidence>
<evidence type="ECO:0000256" key="10">
    <source>
        <dbReference type="ARBA" id="ARBA00023008"/>
    </source>
</evidence>
<feature type="transmembrane region" description="Helical" evidence="13">
    <location>
        <begin position="141"/>
        <end position="164"/>
    </location>
</feature>
<evidence type="ECO:0000256" key="5">
    <source>
        <dbReference type="ARBA" id="ARBA00011882"/>
    </source>
</evidence>
<dbReference type="Pfam" id="PF13473">
    <property type="entry name" value="Cupredoxin_1"/>
    <property type="match status" value="1"/>
</dbReference>
<feature type="transmembrane region" description="Helical" evidence="13">
    <location>
        <begin position="215"/>
        <end position="236"/>
    </location>
</feature>
<comment type="subunit">
    <text evidence="4">Homotrimer.</text>
</comment>
<dbReference type="SUPFAM" id="SSF49503">
    <property type="entry name" value="Cupredoxins"/>
    <property type="match status" value="3"/>
</dbReference>
<dbReference type="EMBL" id="CP003540">
    <property type="protein sequence ID" value="AFK16205.1"/>
    <property type="molecule type" value="Genomic_DNA"/>
</dbReference>
<keyword evidence="10 12" id="KW-0186">Copper</keyword>
<dbReference type="CDD" id="cd11020">
    <property type="entry name" value="CuRO_1_CuNIR"/>
    <property type="match status" value="1"/>
</dbReference>
<feature type="binding site" description="type 1 copper site" evidence="12">
    <location>
        <position position="661"/>
    </location>
    <ligand>
        <name>Cu cation</name>
        <dbReference type="ChEBI" id="CHEBI:23378"/>
        <label>1</label>
    </ligand>
</feature>
<keyword evidence="13" id="KW-0812">Transmembrane</keyword>
<feature type="transmembrane region" description="Helical" evidence="13">
    <location>
        <begin position="358"/>
        <end position="376"/>
    </location>
</feature>
<feature type="binding site" description="type 1 copper site" evidence="12">
    <location>
        <position position="701"/>
    </location>
    <ligand>
        <name>Cu cation</name>
        <dbReference type="ChEBI" id="CHEBI:23378"/>
        <label>1</label>
    </ligand>
</feature>
<accession>A0AAU8QAG2</accession>
<feature type="transmembrane region" description="Helical" evidence="13">
    <location>
        <begin position="184"/>
        <end position="203"/>
    </location>
</feature>
<name>A0AAU8QAG2_CORPS</name>
<organism evidence="16 17">
    <name type="scientific">Corynebacterium pseudotuberculosis 258</name>
    <dbReference type="NCBI Taxonomy" id="1168865"/>
    <lineage>
        <taxon>Bacteria</taxon>
        <taxon>Bacillati</taxon>
        <taxon>Actinomycetota</taxon>
        <taxon>Actinomycetes</taxon>
        <taxon>Mycobacteriales</taxon>
        <taxon>Corynebacteriaceae</taxon>
        <taxon>Corynebacterium</taxon>
    </lineage>
</organism>
<feature type="transmembrane region" description="Helical" evidence="13">
    <location>
        <begin position="307"/>
        <end position="331"/>
    </location>
</feature>
<dbReference type="PRINTS" id="PR00695">
    <property type="entry name" value="CUNO2RDTASE"/>
</dbReference>
<gene>
    <name evidence="16" type="ORF">CP258_02945</name>
</gene>
<evidence type="ECO:0000256" key="2">
    <source>
        <dbReference type="ARBA" id="ARBA00001973"/>
    </source>
</evidence>
<dbReference type="CDD" id="cd04208">
    <property type="entry name" value="CuRO_2_CuNIR"/>
    <property type="match status" value="1"/>
</dbReference>
<dbReference type="InterPro" id="IPR011707">
    <property type="entry name" value="Cu-oxidase-like_N"/>
</dbReference>
<evidence type="ECO:0000256" key="7">
    <source>
        <dbReference type="ARBA" id="ARBA00022723"/>
    </source>
</evidence>
<comment type="cofactor">
    <cofactor evidence="1 12">
        <name>Cu(+)</name>
        <dbReference type="ChEBI" id="CHEBI:49552"/>
    </cofactor>
</comment>
<dbReference type="GO" id="GO:0005507">
    <property type="term" value="F:copper ion binding"/>
    <property type="evidence" value="ECO:0007669"/>
    <property type="project" value="InterPro"/>
</dbReference>
<evidence type="ECO:0000256" key="3">
    <source>
        <dbReference type="ARBA" id="ARBA00010609"/>
    </source>
</evidence>
<dbReference type="PANTHER" id="PTHR11709">
    <property type="entry name" value="MULTI-COPPER OXIDASE"/>
    <property type="match status" value="1"/>
</dbReference>
<feature type="binding site" description="type 1 copper site" evidence="12">
    <location>
        <position position="709"/>
    </location>
    <ligand>
        <name>Cu cation</name>
        <dbReference type="ChEBI" id="CHEBI:23378"/>
        <label>1</label>
    </ligand>
</feature>
<dbReference type="PANTHER" id="PTHR11709:SF394">
    <property type="entry name" value="FI03373P-RELATED"/>
    <property type="match status" value="1"/>
</dbReference>
<dbReference type="InterPro" id="IPR028096">
    <property type="entry name" value="EfeO_Cupredoxin"/>
</dbReference>
<evidence type="ECO:0000313" key="17">
    <source>
        <dbReference type="Proteomes" id="UP000006465"/>
    </source>
</evidence>
<dbReference type="Proteomes" id="UP000006465">
    <property type="component" value="Chromosome"/>
</dbReference>
<feature type="transmembrane region" description="Helical" evidence="13">
    <location>
        <begin position="87"/>
        <end position="103"/>
    </location>
</feature>
<keyword evidence="9" id="KW-0560">Oxidoreductase</keyword>
<dbReference type="Pfam" id="PF07732">
    <property type="entry name" value="Cu-oxidase_3"/>
    <property type="match status" value="1"/>
</dbReference>
<dbReference type="InterPro" id="IPR045087">
    <property type="entry name" value="Cu-oxidase_fam"/>
</dbReference>
<evidence type="ECO:0000256" key="4">
    <source>
        <dbReference type="ARBA" id="ARBA00011233"/>
    </source>
</evidence>
<feature type="transmembrane region" description="Helical" evidence="13">
    <location>
        <begin position="20"/>
        <end position="39"/>
    </location>
</feature>
<keyword evidence="13" id="KW-0472">Membrane</keyword>
<dbReference type="KEGG" id="coe:CP258_02945"/>
<dbReference type="InterPro" id="IPR008972">
    <property type="entry name" value="Cupredoxin"/>
</dbReference>
<comment type="similarity">
    <text evidence="3">Belongs to the multicopper oxidase family.</text>
</comment>
<evidence type="ECO:0000256" key="13">
    <source>
        <dbReference type="SAM" id="Phobius"/>
    </source>
</evidence>
<feature type="transmembrane region" description="Helical" evidence="13">
    <location>
        <begin position="45"/>
        <end position="66"/>
    </location>
</feature>
<feature type="transmembrane region" description="Helical" evidence="13">
    <location>
        <begin position="109"/>
        <end position="129"/>
    </location>
</feature>
<feature type="binding site" description="type 1 copper site" evidence="12">
    <location>
        <position position="864"/>
    </location>
    <ligand>
        <name>Cu cation</name>
        <dbReference type="ChEBI" id="CHEBI:23378"/>
        <label>1</label>
    </ligand>
</feature>
<reference evidence="16 17" key="1">
    <citation type="journal article" date="2013" name="J. Biotechnol.">
        <title>Genome sequence of Corynebacterium pseudotuberculosis biovar equi strain 258 and prediction of antigenic targets to improve biotechnological vaccine production.</title>
        <authorList>
            <person name="Soares S.C."/>
            <person name="Trost E."/>
            <person name="Ramos R.T."/>
            <person name="Carneiro A.R."/>
            <person name="Santos A.R."/>
            <person name="Pinto A.C."/>
            <person name="Barbosa E."/>
            <person name="Aburjaile F."/>
            <person name="Ali A."/>
            <person name="Diniz C.A."/>
            <person name="Hassan S.S."/>
            <person name="Fiaux K."/>
            <person name="Guimaraes L.C."/>
            <person name="Bakhtiar S.M."/>
            <person name="Pereira U."/>
            <person name="Almeida S.S."/>
            <person name="Abreu V.A."/>
            <person name="Rocha F.S."/>
            <person name="Dorella F.A."/>
            <person name="Miyoshi A."/>
            <person name="Silva A."/>
            <person name="Azevedo V."/>
            <person name="Tauch A."/>
        </authorList>
    </citation>
    <scope>NUCLEOTIDE SEQUENCE [LARGE SCALE GENOMIC DNA]</scope>
    <source>
        <strain evidence="16 17">258</strain>
    </source>
</reference>
<feature type="binding site" description="type 1 copper site" evidence="12">
    <location>
        <position position="700"/>
    </location>
    <ligand>
        <name>Cu cation</name>
        <dbReference type="ChEBI" id="CHEBI:23378"/>
        <label>1</label>
    </ligand>
</feature>
<comment type="catalytic activity">
    <reaction evidence="11">
        <text>nitric oxide + Fe(III)-[cytochrome c] + H2O = Fe(II)-[cytochrome c] + nitrite + 2 H(+)</text>
        <dbReference type="Rhea" id="RHEA:15233"/>
        <dbReference type="Rhea" id="RHEA-COMP:10350"/>
        <dbReference type="Rhea" id="RHEA-COMP:14399"/>
        <dbReference type="ChEBI" id="CHEBI:15377"/>
        <dbReference type="ChEBI" id="CHEBI:15378"/>
        <dbReference type="ChEBI" id="CHEBI:16301"/>
        <dbReference type="ChEBI" id="CHEBI:16480"/>
        <dbReference type="ChEBI" id="CHEBI:29033"/>
        <dbReference type="ChEBI" id="CHEBI:29034"/>
        <dbReference type="EC" id="1.7.2.1"/>
    </reaction>
</comment>
<dbReference type="GO" id="GO:0050421">
    <property type="term" value="F:nitrite reductase (NO-forming) activity"/>
    <property type="evidence" value="ECO:0007669"/>
    <property type="project" value="UniProtKB-EC"/>
</dbReference>
<protein>
    <recommendedName>
        <fullName evidence="6">Copper-containing nitrite reductase</fullName>
        <ecNumber evidence="5">1.7.2.1</ecNumber>
    </recommendedName>
</protein>
<proteinExistence type="inferred from homology"/>
<feature type="domain" description="Plastocyanin-like" evidence="14">
    <location>
        <begin position="626"/>
        <end position="723"/>
    </location>
</feature>
<evidence type="ECO:0000313" key="16">
    <source>
        <dbReference type="EMBL" id="AFK16205.1"/>
    </source>
</evidence>
<keyword evidence="7 12" id="KW-0479">Metal-binding</keyword>
<feature type="transmembrane region" description="Helical" evidence="13">
    <location>
        <begin position="382"/>
        <end position="403"/>
    </location>
</feature>
<evidence type="ECO:0000256" key="6">
    <source>
        <dbReference type="ARBA" id="ARBA00017290"/>
    </source>
</evidence>
<dbReference type="Gene3D" id="2.60.40.420">
    <property type="entry name" value="Cupredoxins - blue copper proteins"/>
    <property type="match status" value="3"/>
</dbReference>
<feature type="domain" description="EfeO-type cupredoxin-like" evidence="15">
    <location>
        <begin position="470"/>
        <end position="530"/>
    </location>
</feature>
<evidence type="ECO:0000256" key="9">
    <source>
        <dbReference type="ARBA" id="ARBA00023002"/>
    </source>
</evidence>
<evidence type="ECO:0000259" key="15">
    <source>
        <dbReference type="Pfam" id="PF13473"/>
    </source>
</evidence>
<feature type="transmembrane region" description="Helical" evidence="13">
    <location>
        <begin position="272"/>
        <end position="295"/>
    </location>
</feature>
<dbReference type="EC" id="1.7.2.1" evidence="5"/>
<sequence length="882" mass="94956">MNQPKTPPNRSGRRSSLRDFVVIGWLVALFAVIFVHRWVPEAMWLMIHLVLLGALTHSAMVWSEYFAHTLLRTGQGAQEKKNQNRRILILVAGTLMVFIGVPAGQWWLVVAGGILITSAVIWHGAYLYRQLKKALPARFQIVVHYYVAASFMLPIGVFLGVLMARNPEEPWYGQFLMAHIAVNFLGWIGLTVVGTLVTLWPTMLRARMDERAEKLATRALPVLLLGIAVIVGATLLGAMKMALAGLVVYFAGLVIWGIALGKPLRAKGLREFAPASVLAAMFWAVVGLVWVGVILATSTNWAQVTAALPLIGGVFAAGFAIQLLFGALTYLMPSVMGGGTRVVHAGQSALHKWTTFRILVPNVALALWLVVSASWVKVALSVVGVLVLAMFVPFLVIAGKRCAAMLRDKSTGAALPEFDVPATWSWNGVVAAVAVIVLSVTAGVAVDPGAAGFQPHGGTNSSGTGIMATGQDTRVEVTIEGMHFVPSRIEVPAGNRLIVEFKNTGSDVHNLVVGDARTPRLTPGESHTLEAGVISHDVEAFCSVAGHRQMGMVLDVVAVGALAGNSMTGGDHAGHTPMSTGQIQNVPGAKLQDHIDPKLPKLGSERVHKHRFEATEVPNEVAPGLWQTRWTFNGKSVGPTLHGRVGDVFEITLVNNGSMGHSIDFHAGALAPDLPMRTIAPGEELVYRFKATRAGIWMYHCGTMPMTSHIAMGMHGAVVIKPEGLPEVDHEYVLTQSEVYLANKARSAGEAQELDSKKLAEERPDRVVFNGIANQYDQQPFRVKVGQRVRFWVLDAGPNRALSFHIVGGQFDTSWTEGHYTLNRGVSADGATDGGAQVLPLLPAQGGFVELTFPEAGHYAVVNHVMIDAERGAHGIVEVTDR</sequence>
<dbReference type="AlphaFoldDB" id="A0AAU8QAG2"/>
<feature type="binding site" description="type 1 copper site" evidence="12">
    <location>
        <position position="666"/>
    </location>
    <ligand>
        <name>Cu cation</name>
        <dbReference type="ChEBI" id="CHEBI:23378"/>
        <label>1</label>
    </ligand>
</feature>
<keyword evidence="8" id="KW-0677">Repeat</keyword>
<dbReference type="InterPro" id="IPR001287">
    <property type="entry name" value="NO2-reductase_Cu"/>
</dbReference>
<comment type="cofactor">
    <cofactor evidence="2 12">
        <name>Cu(2+)</name>
        <dbReference type="ChEBI" id="CHEBI:29036"/>
    </cofactor>
</comment>
<feature type="transmembrane region" description="Helical" evidence="13">
    <location>
        <begin position="242"/>
        <end position="260"/>
    </location>
</feature>
<evidence type="ECO:0000259" key="14">
    <source>
        <dbReference type="Pfam" id="PF07732"/>
    </source>
</evidence>
<keyword evidence="13" id="KW-1133">Transmembrane helix</keyword>
<feature type="binding site" description="type 1 copper site" evidence="12">
    <location>
        <position position="714"/>
    </location>
    <ligand>
        <name>Cu cation</name>
        <dbReference type="ChEBI" id="CHEBI:23378"/>
        <label>1</label>
    </ligand>
</feature>
<evidence type="ECO:0000256" key="8">
    <source>
        <dbReference type="ARBA" id="ARBA00022737"/>
    </source>
</evidence>
<evidence type="ECO:0000256" key="12">
    <source>
        <dbReference type="PIRSR" id="PIRSR601287-1"/>
    </source>
</evidence>
<feature type="transmembrane region" description="Helical" evidence="13">
    <location>
        <begin position="424"/>
        <end position="446"/>
    </location>
</feature>
<evidence type="ECO:0000256" key="1">
    <source>
        <dbReference type="ARBA" id="ARBA00001960"/>
    </source>
</evidence>